<evidence type="ECO:0000256" key="2">
    <source>
        <dbReference type="SAM" id="Phobius"/>
    </source>
</evidence>
<gene>
    <name evidence="4" type="ORF">IV56_GL001606</name>
</gene>
<feature type="transmembrane region" description="Helical" evidence="2">
    <location>
        <begin position="185"/>
        <end position="203"/>
    </location>
</feature>
<dbReference type="PANTHER" id="PTHR36435">
    <property type="entry name" value="SLR1288 PROTEIN"/>
    <property type="match status" value="1"/>
</dbReference>
<keyword evidence="2" id="KW-0472">Membrane</keyword>
<comment type="caution">
    <text evidence="4">The sequence shown here is derived from an EMBL/GenBank/DDBJ whole genome shotgun (WGS) entry which is preliminary data.</text>
</comment>
<protein>
    <recommendedName>
        <fullName evidence="3">CAAX prenyl protease 2/Lysostaphin resistance protein A-like domain-containing protein</fullName>
    </recommendedName>
</protein>
<dbReference type="InterPro" id="IPR003675">
    <property type="entry name" value="Rce1/LyrA-like_dom"/>
</dbReference>
<reference evidence="4 5" key="1">
    <citation type="journal article" date="2015" name="Genome Announc.">
        <title>Expanding the biotechnology potential of lactobacilli through comparative genomics of 213 strains and associated genera.</title>
        <authorList>
            <person name="Sun Z."/>
            <person name="Harris H.M."/>
            <person name="McCann A."/>
            <person name="Guo C."/>
            <person name="Argimon S."/>
            <person name="Zhang W."/>
            <person name="Yang X."/>
            <person name="Jeffery I.B."/>
            <person name="Cooney J.C."/>
            <person name="Kagawa T.F."/>
            <person name="Liu W."/>
            <person name="Song Y."/>
            <person name="Salvetti E."/>
            <person name="Wrobel A."/>
            <person name="Rasinkangas P."/>
            <person name="Parkhill J."/>
            <person name="Rea M.C."/>
            <person name="O'Sullivan O."/>
            <person name="Ritari J."/>
            <person name="Douillard F.P."/>
            <person name="Paul Ross R."/>
            <person name="Yang R."/>
            <person name="Briner A.E."/>
            <person name="Felis G.E."/>
            <person name="de Vos W.M."/>
            <person name="Barrangou R."/>
            <person name="Klaenhammer T.R."/>
            <person name="Caufield P.W."/>
            <person name="Cui Y."/>
            <person name="Zhang H."/>
            <person name="O'Toole P.W."/>
        </authorList>
    </citation>
    <scope>NUCLEOTIDE SEQUENCE [LARGE SCALE GENOMIC DNA]</scope>
    <source>
        <strain evidence="4 5">DSM 24301</strain>
    </source>
</reference>
<dbReference type="AlphaFoldDB" id="A0A0R2MRM0"/>
<keyword evidence="2" id="KW-0812">Transmembrane</keyword>
<evidence type="ECO:0000256" key="1">
    <source>
        <dbReference type="ARBA" id="ARBA00009067"/>
    </source>
</evidence>
<feature type="transmembrane region" description="Helical" evidence="2">
    <location>
        <begin position="12"/>
        <end position="36"/>
    </location>
</feature>
<feature type="transmembrane region" description="Helical" evidence="2">
    <location>
        <begin position="120"/>
        <end position="142"/>
    </location>
</feature>
<proteinExistence type="inferred from homology"/>
<dbReference type="InterPro" id="IPR052710">
    <property type="entry name" value="CAAX_protease"/>
</dbReference>
<dbReference type="GO" id="GO:0080120">
    <property type="term" value="P:CAAX-box protein maturation"/>
    <property type="evidence" value="ECO:0007669"/>
    <property type="project" value="UniProtKB-ARBA"/>
</dbReference>
<evidence type="ECO:0000313" key="4">
    <source>
        <dbReference type="EMBL" id="KRO16245.1"/>
    </source>
</evidence>
<accession>A0A0R2MRM0</accession>
<dbReference type="Proteomes" id="UP000050969">
    <property type="component" value="Unassembled WGS sequence"/>
</dbReference>
<dbReference type="RefSeq" id="WP_056993062.1">
    <property type="nucleotide sequence ID" value="NZ_JQCE01000042.1"/>
</dbReference>
<evidence type="ECO:0000259" key="3">
    <source>
        <dbReference type="Pfam" id="PF02517"/>
    </source>
</evidence>
<feature type="transmembrane region" description="Helical" evidence="2">
    <location>
        <begin position="162"/>
        <end position="178"/>
    </location>
</feature>
<comment type="similarity">
    <text evidence="1">Belongs to the UPF0177 family.</text>
</comment>
<keyword evidence="2" id="KW-1133">Transmembrane helix</keyword>
<dbReference type="STRING" id="1293598.IV56_GL001606"/>
<sequence length="228" mass="26380">MPDWLTWLYDRAKALIIFAAAIMLVEAYQWPLLFAASASKQSLWRRDWFLLLTLGLTAIAVILLLRFVYRRQLKQHNPLNIHRQPMTSTRFFFMFFMYILVLAVNVLVSRFGTPGNQQSLNQISSIWPYTLAIMAAVFAPFIEEFVFRGLFMNLFWNKDNSLNNVLAVVTSGLAFGWLHEPRISVFLLVYASMGMALAAAYRYNRDLRYSIGLHMTINLIPAIAMLLR</sequence>
<keyword evidence="5" id="KW-1185">Reference proteome</keyword>
<feature type="transmembrane region" description="Helical" evidence="2">
    <location>
        <begin position="89"/>
        <end position="108"/>
    </location>
</feature>
<dbReference type="PANTHER" id="PTHR36435:SF1">
    <property type="entry name" value="CAAX AMINO TERMINAL PROTEASE FAMILY PROTEIN"/>
    <property type="match status" value="1"/>
</dbReference>
<dbReference type="PATRIC" id="fig|1293598.4.peg.1674"/>
<organism evidence="4 5">
    <name type="scientific">Lacticaseibacillus saniviri JCM 17471 = DSM 24301</name>
    <dbReference type="NCBI Taxonomy" id="1293598"/>
    <lineage>
        <taxon>Bacteria</taxon>
        <taxon>Bacillati</taxon>
        <taxon>Bacillota</taxon>
        <taxon>Bacilli</taxon>
        <taxon>Lactobacillales</taxon>
        <taxon>Lactobacillaceae</taxon>
        <taxon>Lacticaseibacillus</taxon>
    </lineage>
</organism>
<feature type="domain" description="CAAX prenyl protease 2/Lysostaphin resistance protein A-like" evidence="3">
    <location>
        <begin position="127"/>
        <end position="220"/>
    </location>
</feature>
<name>A0A0R2MRM0_9LACO</name>
<feature type="transmembrane region" description="Helical" evidence="2">
    <location>
        <begin position="48"/>
        <end position="69"/>
    </location>
</feature>
<dbReference type="Pfam" id="PF02517">
    <property type="entry name" value="Rce1-like"/>
    <property type="match status" value="1"/>
</dbReference>
<dbReference type="GO" id="GO:0004175">
    <property type="term" value="F:endopeptidase activity"/>
    <property type="evidence" value="ECO:0007669"/>
    <property type="project" value="UniProtKB-ARBA"/>
</dbReference>
<evidence type="ECO:0000313" key="5">
    <source>
        <dbReference type="Proteomes" id="UP000050969"/>
    </source>
</evidence>
<dbReference type="EMBL" id="JQCE01000042">
    <property type="protein sequence ID" value="KRO16245.1"/>
    <property type="molecule type" value="Genomic_DNA"/>
</dbReference>